<keyword evidence="5" id="KW-0539">Nucleus</keyword>
<dbReference type="GO" id="GO:0000776">
    <property type="term" value="C:kinetochore"/>
    <property type="evidence" value="ECO:0007669"/>
    <property type="project" value="UniProtKB-KW"/>
</dbReference>
<evidence type="ECO:0000313" key="10">
    <source>
        <dbReference type="EMBL" id="PWN96537.1"/>
    </source>
</evidence>
<dbReference type="Proteomes" id="UP000245946">
    <property type="component" value="Unassembled WGS sequence"/>
</dbReference>
<dbReference type="Pfam" id="PF05837">
    <property type="entry name" value="CENP-H"/>
    <property type="match status" value="1"/>
</dbReference>
<dbReference type="GeneID" id="37270550"/>
<accession>A0A316Z443</accession>
<evidence type="ECO:0000256" key="6">
    <source>
        <dbReference type="ARBA" id="ARBA00023328"/>
    </source>
</evidence>
<feature type="compositionally biased region" description="Acidic residues" evidence="8">
    <location>
        <begin position="255"/>
        <end position="273"/>
    </location>
</feature>
<evidence type="ECO:0000256" key="8">
    <source>
        <dbReference type="SAM" id="MobiDB-lite"/>
    </source>
</evidence>
<dbReference type="InterPro" id="IPR008426">
    <property type="entry name" value="CENP-H_C"/>
</dbReference>
<evidence type="ECO:0000313" key="11">
    <source>
        <dbReference type="Proteomes" id="UP000245946"/>
    </source>
</evidence>
<keyword evidence="6" id="KW-0137">Centromere</keyword>
<evidence type="ECO:0000256" key="5">
    <source>
        <dbReference type="ARBA" id="ARBA00023242"/>
    </source>
</evidence>
<feature type="domain" description="Centromere protein H C-terminal" evidence="9">
    <location>
        <begin position="132"/>
        <end position="251"/>
    </location>
</feature>
<dbReference type="GO" id="GO:0005634">
    <property type="term" value="C:nucleus"/>
    <property type="evidence" value="ECO:0007669"/>
    <property type="project" value="UniProtKB-SubCell"/>
</dbReference>
<dbReference type="EMBL" id="KZ819299">
    <property type="protein sequence ID" value="PWN96537.1"/>
    <property type="molecule type" value="Genomic_DNA"/>
</dbReference>
<protein>
    <recommendedName>
        <fullName evidence="9">Centromere protein H C-terminal domain-containing protein</fullName>
    </recommendedName>
</protein>
<evidence type="ECO:0000256" key="1">
    <source>
        <dbReference type="ARBA" id="ARBA00004123"/>
    </source>
</evidence>
<organism evidence="10 11">
    <name type="scientific">Tilletiopsis washingtonensis</name>
    <dbReference type="NCBI Taxonomy" id="58919"/>
    <lineage>
        <taxon>Eukaryota</taxon>
        <taxon>Fungi</taxon>
        <taxon>Dikarya</taxon>
        <taxon>Basidiomycota</taxon>
        <taxon>Ustilaginomycotina</taxon>
        <taxon>Exobasidiomycetes</taxon>
        <taxon>Entylomatales</taxon>
        <taxon>Entylomatales incertae sedis</taxon>
        <taxon>Tilletiopsis</taxon>
    </lineage>
</organism>
<dbReference type="AlphaFoldDB" id="A0A316Z443"/>
<comment type="similarity">
    <text evidence="7">Belongs to the CENP-H/MCM16 family.</text>
</comment>
<comment type="subcellular location">
    <subcellularLocation>
        <location evidence="2">Chromosome</location>
        <location evidence="2">Centromere</location>
        <location evidence="2">Kinetochore</location>
    </subcellularLocation>
    <subcellularLocation>
        <location evidence="1">Nucleus</location>
    </subcellularLocation>
</comment>
<keyword evidence="3" id="KW-0158">Chromosome</keyword>
<evidence type="ECO:0000259" key="9">
    <source>
        <dbReference type="Pfam" id="PF05837"/>
    </source>
</evidence>
<feature type="region of interest" description="Disordered" evidence="8">
    <location>
        <begin position="251"/>
        <end position="273"/>
    </location>
</feature>
<dbReference type="RefSeq" id="XP_025596816.1">
    <property type="nucleotide sequence ID" value="XM_025743006.1"/>
</dbReference>
<evidence type="ECO:0000256" key="2">
    <source>
        <dbReference type="ARBA" id="ARBA00004629"/>
    </source>
</evidence>
<evidence type="ECO:0000256" key="3">
    <source>
        <dbReference type="ARBA" id="ARBA00022454"/>
    </source>
</evidence>
<gene>
    <name evidence="10" type="ORF">FA09DRAFT_331390</name>
</gene>
<name>A0A316Z443_9BASI</name>
<dbReference type="GO" id="GO:0051382">
    <property type="term" value="P:kinetochore assembly"/>
    <property type="evidence" value="ECO:0007669"/>
    <property type="project" value="InterPro"/>
</dbReference>
<evidence type="ECO:0000256" key="4">
    <source>
        <dbReference type="ARBA" id="ARBA00022838"/>
    </source>
</evidence>
<sequence length="273" mass="29721">MPFPTRAAPAVESSPLALPPLQQALHHELFARPAALAQRSAYADFWRAQSSAQGKDGQSTRRFGRDIVDADFLDEAIAQRKAALEKKRAEKAARDAVVNSAADLSVLSISLSSSAPTTYLDPLDGEEETALSAHSDLRELARARDSRALQYLRLEREVSRLKAERMKVGASISAKRTETSSLLAALQQRPESGRTRVRALQGDEGARVRRLEKALGAARGKREMVRGVLRGLVLESGLDWLADDALKEALLGMGDEGESDEEDEGEMSDEGDD</sequence>
<dbReference type="OrthoDB" id="2274804at2759"/>
<keyword evidence="11" id="KW-1185">Reference proteome</keyword>
<reference evidence="10 11" key="1">
    <citation type="journal article" date="2018" name="Mol. Biol. Evol.">
        <title>Broad Genomic Sampling Reveals a Smut Pathogenic Ancestry of the Fungal Clade Ustilaginomycotina.</title>
        <authorList>
            <person name="Kijpornyongpan T."/>
            <person name="Mondo S.J."/>
            <person name="Barry K."/>
            <person name="Sandor L."/>
            <person name="Lee J."/>
            <person name="Lipzen A."/>
            <person name="Pangilinan J."/>
            <person name="LaButti K."/>
            <person name="Hainaut M."/>
            <person name="Henrissat B."/>
            <person name="Grigoriev I.V."/>
            <person name="Spatafora J.W."/>
            <person name="Aime M.C."/>
        </authorList>
    </citation>
    <scope>NUCLEOTIDE SEQUENCE [LARGE SCALE GENOMIC DNA]</scope>
    <source>
        <strain evidence="10 11">MCA 4186</strain>
    </source>
</reference>
<evidence type="ECO:0000256" key="7">
    <source>
        <dbReference type="ARBA" id="ARBA00025735"/>
    </source>
</evidence>
<keyword evidence="4" id="KW-0995">Kinetochore</keyword>
<proteinExistence type="inferred from homology"/>